<evidence type="ECO:0000313" key="9">
    <source>
        <dbReference type="Proteomes" id="UP001174909"/>
    </source>
</evidence>
<evidence type="ECO:0000313" key="8">
    <source>
        <dbReference type="EMBL" id="CAI8049833.1"/>
    </source>
</evidence>
<dbReference type="GO" id="GO:0019838">
    <property type="term" value="F:growth factor binding"/>
    <property type="evidence" value="ECO:0007669"/>
    <property type="project" value="UniProtKB-KW"/>
</dbReference>
<dbReference type="AlphaFoldDB" id="A0AA35TLK7"/>
<comment type="caution">
    <text evidence="8">The sequence shown here is derived from an EMBL/GenBank/DDBJ whole genome shotgun (WGS) entry which is preliminary data.</text>
</comment>
<evidence type="ECO:0000256" key="2">
    <source>
        <dbReference type="ARBA" id="ARBA00008326"/>
    </source>
</evidence>
<keyword evidence="5" id="KW-1015">Disulfide bond</keyword>
<organism evidence="8 9">
    <name type="scientific">Geodia barretti</name>
    <name type="common">Barrett's horny sponge</name>
    <dbReference type="NCBI Taxonomy" id="519541"/>
    <lineage>
        <taxon>Eukaryota</taxon>
        <taxon>Metazoa</taxon>
        <taxon>Porifera</taxon>
        <taxon>Demospongiae</taxon>
        <taxon>Heteroscleromorpha</taxon>
        <taxon>Tetractinellida</taxon>
        <taxon>Astrophorina</taxon>
        <taxon>Geodiidae</taxon>
        <taxon>Geodia</taxon>
    </lineage>
</organism>
<evidence type="ECO:0000256" key="4">
    <source>
        <dbReference type="ARBA" id="ARBA00022729"/>
    </source>
</evidence>
<gene>
    <name evidence="8" type="ORF">GBAR_LOCUS27437</name>
</gene>
<evidence type="ECO:0000256" key="6">
    <source>
        <dbReference type="ARBA" id="ARBA00023183"/>
    </source>
</evidence>
<dbReference type="GO" id="GO:0005576">
    <property type="term" value="C:extracellular region"/>
    <property type="evidence" value="ECO:0007669"/>
    <property type="project" value="UniProtKB-SubCell"/>
</dbReference>
<dbReference type="Pfam" id="PF06473">
    <property type="entry name" value="FGF-BP1"/>
    <property type="match status" value="1"/>
</dbReference>
<feature type="chain" id="PRO_5041453182" evidence="7">
    <location>
        <begin position="24"/>
        <end position="146"/>
    </location>
</feature>
<reference evidence="8" key="1">
    <citation type="submission" date="2023-03" db="EMBL/GenBank/DDBJ databases">
        <authorList>
            <person name="Steffen K."/>
            <person name="Cardenas P."/>
        </authorList>
    </citation>
    <scope>NUCLEOTIDE SEQUENCE</scope>
</reference>
<comment type="similarity">
    <text evidence="2">Belongs to the fibroblast growth factor-binding protein family.</text>
</comment>
<proteinExistence type="inferred from homology"/>
<evidence type="ECO:0000256" key="3">
    <source>
        <dbReference type="ARBA" id="ARBA00022525"/>
    </source>
</evidence>
<comment type="subcellular location">
    <subcellularLocation>
        <location evidence="1">Secreted</location>
    </subcellularLocation>
</comment>
<keyword evidence="3" id="KW-0964">Secreted</keyword>
<keyword evidence="6" id="KW-0340">Growth factor binding</keyword>
<accession>A0AA35TLK7</accession>
<evidence type="ECO:0000256" key="1">
    <source>
        <dbReference type="ARBA" id="ARBA00004613"/>
    </source>
</evidence>
<keyword evidence="9" id="KW-1185">Reference proteome</keyword>
<keyword evidence="4 7" id="KW-0732">Signal</keyword>
<protein>
    <submittedName>
        <fullName evidence="8">Uncharacterized protein</fullName>
    </submittedName>
</protein>
<sequence length="146" mass="16588">MSRRRPLLLLVPLLLVVVGLASAISNMDMIHGEFKTKDGSKCAWYELKESEDNVTIGIGCHCRTERGSGQGYTCHYFGDPTQCQAYSQDPRKFYTEIIEHIAENVYSACDQETVSHDSCPDNVYTRAEHSPPEVPCFPHKKERYEL</sequence>
<dbReference type="Proteomes" id="UP001174909">
    <property type="component" value="Unassembled WGS sequence"/>
</dbReference>
<dbReference type="EMBL" id="CASHTH010003819">
    <property type="protein sequence ID" value="CAI8049833.1"/>
    <property type="molecule type" value="Genomic_DNA"/>
</dbReference>
<feature type="signal peptide" evidence="7">
    <location>
        <begin position="1"/>
        <end position="23"/>
    </location>
</feature>
<name>A0AA35TLK7_GEOBA</name>
<evidence type="ECO:0000256" key="5">
    <source>
        <dbReference type="ARBA" id="ARBA00023157"/>
    </source>
</evidence>
<evidence type="ECO:0000256" key="7">
    <source>
        <dbReference type="SAM" id="SignalP"/>
    </source>
</evidence>
<dbReference type="InterPro" id="IPR010510">
    <property type="entry name" value="FGF1-bd"/>
</dbReference>